<keyword evidence="3" id="KW-1185">Reference proteome</keyword>
<accession>A0A1I6KMF0</accession>
<reference evidence="2 3" key="1">
    <citation type="submission" date="2016-10" db="EMBL/GenBank/DDBJ databases">
        <authorList>
            <person name="de Groot N.N."/>
        </authorList>
    </citation>
    <scope>NUCLEOTIDE SEQUENCE [LARGE SCALE GENOMIC DNA]</scope>
    <source>
        <strain evidence="2 3">CGMCC 1.10457</strain>
    </source>
</reference>
<dbReference type="InterPro" id="IPR055768">
    <property type="entry name" value="DUF7344"/>
</dbReference>
<dbReference type="EMBL" id="FOZK01000001">
    <property type="protein sequence ID" value="SFR92198.1"/>
    <property type="molecule type" value="Genomic_DNA"/>
</dbReference>
<evidence type="ECO:0000259" key="1">
    <source>
        <dbReference type="Pfam" id="PF24035"/>
    </source>
</evidence>
<feature type="domain" description="DUF7344" evidence="1">
    <location>
        <begin position="24"/>
        <end position="99"/>
    </location>
</feature>
<dbReference type="RefSeq" id="WP_089814485.1">
    <property type="nucleotide sequence ID" value="NZ_FOZK01000001.1"/>
</dbReference>
<dbReference type="STRING" id="767519.SAMN05216559_1026"/>
<dbReference type="AlphaFoldDB" id="A0A1I6KMF0"/>
<sequence>MSDDPPDLLGRVLDADVDEDLLRALGTREQRYTLYYLLDHDRVTLSELADVLAGWLATTESRVTTGADRSSLRIALYHNHLPQLASAGLVDFDATELVVDRSSLSAEEREIVEAAYLSEHWTGEPVTP</sequence>
<name>A0A1I6KMF0_9EURY</name>
<evidence type="ECO:0000313" key="3">
    <source>
        <dbReference type="Proteomes" id="UP000199062"/>
    </source>
</evidence>
<evidence type="ECO:0000313" key="2">
    <source>
        <dbReference type="EMBL" id="SFR92198.1"/>
    </source>
</evidence>
<protein>
    <recommendedName>
        <fullName evidence="1">DUF7344 domain-containing protein</fullName>
    </recommendedName>
</protein>
<dbReference type="Pfam" id="PF24035">
    <property type="entry name" value="DUF7344"/>
    <property type="match status" value="1"/>
</dbReference>
<proteinExistence type="predicted"/>
<dbReference type="OrthoDB" id="21363at2157"/>
<gene>
    <name evidence="2" type="ORF">SAMN05216559_1026</name>
</gene>
<dbReference type="Proteomes" id="UP000199062">
    <property type="component" value="Unassembled WGS sequence"/>
</dbReference>
<organism evidence="2 3">
    <name type="scientific">Halomicrobium zhouii</name>
    <dbReference type="NCBI Taxonomy" id="767519"/>
    <lineage>
        <taxon>Archaea</taxon>
        <taxon>Methanobacteriati</taxon>
        <taxon>Methanobacteriota</taxon>
        <taxon>Stenosarchaea group</taxon>
        <taxon>Halobacteria</taxon>
        <taxon>Halobacteriales</taxon>
        <taxon>Haloarculaceae</taxon>
        <taxon>Halomicrobium</taxon>
    </lineage>
</organism>